<proteinExistence type="inferred from homology"/>
<sequence>MQLRDALDDVKRVEGTDARFPGERRTTTGLFSGLTPDEDARAADARLVYVDRDGTTTDFSYPLTGLTGVSRARLGLRIDGESVWFDGCETTDQTYHEDTALVVTDHRIPDGDVTATQYDLTVGAAHLTHVTVDAPADASVELVGFYGFSPDGRDTQVAQLRHERSVELFHAAEHDYLTSATGFSSVTGQVPPSFAELLADDPVERPRGVDAGRYEEETLSGDVLCTAPVEAGAATLATLLTDADQVGRETALTRLDTLAEEFTEATALERAAHEQVTRSAPGPCPDAAAADLRVLSALSAGTGLRIAGPDFDPYYAHSGGYGYTWFRDDAEIALFCLEADQRFDLDLGAWHARSAAAYRTAQRADGSLPHRVWPRDGRLAPGWANGRLEAGDGTDYQADQTASVVTFLARALDAGVVDPATVEGTLDSALASLDETLAADGLPKSCQNAWEDATGRFAHTAATFLEAYSAAGALDGRPVAEERAEQVYDAVDDLWVGERSAYAYRLTGDGERDDRIDSASLALVAAHREYDRVHGVDDERLDRLVAHVGTVLDVLHRDPDESAVEGLVRYEGDPWRQDGQDAPKVWTVSTAWGANAAAHLAALLTDHDDPRAETVAVRARDLLALVLPDGPLSTSGGYLPEQFFDDGTPDSATPLGWPHALRLATVALLDERGLLAADPTVATLDD</sequence>
<name>A0A6B0GN38_9EURY</name>
<reference evidence="4 5" key="1">
    <citation type="submission" date="2019-12" db="EMBL/GenBank/DDBJ databases">
        <title>Halocatena pleomorpha gen. nov. sp. nov., an extremely halophilic archaeon of family Halobacteriaceae isolated from saltpan soil.</title>
        <authorList>
            <person name="Pal Y."/>
            <person name="Verma A."/>
            <person name="Krishnamurthi S."/>
            <person name="Kumar P."/>
        </authorList>
    </citation>
    <scope>NUCLEOTIDE SEQUENCE [LARGE SCALE GENOMIC DNA]</scope>
    <source>
        <strain evidence="4 5">JCM 16495</strain>
    </source>
</reference>
<protein>
    <submittedName>
        <fullName evidence="4">Glucan 1,4-alpha-glucosidase</fullName>
    </submittedName>
</protein>
<feature type="domain" description="GH15-like" evidence="2">
    <location>
        <begin position="299"/>
        <end position="665"/>
    </location>
</feature>
<evidence type="ECO:0000313" key="4">
    <source>
        <dbReference type="EMBL" id="MWG36282.1"/>
    </source>
</evidence>
<dbReference type="Pfam" id="PF00723">
    <property type="entry name" value="Glyco_hydro_15"/>
    <property type="match status" value="1"/>
</dbReference>
<dbReference type="Pfam" id="PF25978">
    <property type="entry name" value="DUF7997"/>
    <property type="match status" value="1"/>
</dbReference>
<dbReference type="InterPro" id="IPR008928">
    <property type="entry name" value="6-hairpin_glycosidase_sf"/>
</dbReference>
<dbReference type="RefSeq" id="WP_158205944.1">
    <property type="nucleotide sequence ID" value="NZ_WSZK01000034.1"/>
</dbReference>
<comment type="similarity">
    <text evidence="1">Belongs to the glycosyl hydrolase 15 family.</text>
</comment>
<dbReference type="PANTHER" id="PTHR31616">
    <property type="entry name" value="TREHALASE"/>
    <property type="match status" value="1"/>
</dbReference>
<dbReference type="GO" id="GO:0004553">
    <property type="term" value="F:hydrolase activity, hydrolyzing O-glycosyl compounds"/>
    <property type="evidence" value="ECO:0007669"/>
    <property type="project" value="TreeGrafter"/>
</dbReference>
<dbReference type="GO" id="GO:0005975">
    <property type="term" value="P:carbohydrate metabolic process"/>
    <property type="evidence" value="ECO:0007669"/>
    <property type="project" value="InterPro"/>
</dbReference>
<evidence type="ECO:0000259" key="3">
    <source>
        <dbReference type="Pfam" id="PF25978"/>
    </source>
</evidence>
<dbReference type="InterPro" id="IPR011613">
    <property type="entry name" value="GH15-like"/>
</dbReference>
<dbReference type="InterPro" id="IPR058310">
    <property type="entry name" value="DUF7997"/>
</dbReference>
<gene>
    <name evidence="4" type="ORF">GQS65_17635</name>
</gene>
<evidence type="ECO:0000256" key="1">
    <source>
        <dbReference type="ARBA" id="ARBA00006188"/>
    </source>
</evidence>
<comment type="caution">
    <text evidence="4">The sequence shown here is derived from an EMBL/GenBank/DDBJ whole genome shotgun (WGS) entry which is preliminary data.</text>
</comment>
<organism evidence="4 5">
    <name type="scientific">Halomarina oriensis</name>
    <dbReference type="NCBI Taxonomy" id="671145"/>
    <lineage>
        <taxon>Archaea</taxon>
        <taxon>Methanobacteriati</taxon>
        <taxon>Methanobacteriota</taxon>
        <taxon>Stenosarchaea group</taxon>
        <taxon>Halobacteria</taxon>
        <taxon>Halobacteriales</taxon>
        <taxon>Natronomonadaceae</taxon>
        <taxon>Halomarina</taxon>
    </lineage>
</organism>
<dbReference type="Proteomes" id="UP000451471">
    <property type="component" value="Unassembled WGS sequence"/>
</dbReference>
<dbReference type="SUPFAM" id="SSF48208">
    <property type="entry name" value="Six-hairpin glycosidases"/>
    <property type="match status" value="1"/>
</dbReference>
<evidence type="ECO:0000259" key="2">
    <source>
        <dbReference type="Pfam" id="PF00723"/>
    </source>
</evidence>
<dbReference type="EMBL" id="WSZK01000034">
    <property type="protein sequence ID" value="MWG36282.1"/>
    <property type="molecule type" value="Genomic_DNA"/>
</dbReference>
<evidence type="ECO:0000313" key="5">
    <source>
        <dbReference type="Proteomes" id="UP000451471"/>
    </source>
</evidence>
<keyword evidence="5" id="KW-1185">Reference proteome</keyword>
<dbReference type="PANTHER" id="PTHR31616:SF0">
    <property type="entry name" value="GLUCAN 1,4-ALPHA-GLUCOSIDASE"/>
    <property type="match status" value="1"/>
</dbReference>
<dbReference type="Gene3D" id="1.50.10.10">
    <property type="match status" value="1"/>
</dbReference>
<dbReference type="InterPro" id="IPR012341">
    <property type="entry name" value="6hp_glycosidase-like_sf"/>
</dbReference>
<accession>A0A6B0GN38</accession>
<dbReference type="AlphaFoldDB" id="A0A6B0GN38"/>
<feature type="domain" description="DUF7997" evidence="3">
    <location>
        <begin position="1"/>
        <end position="250"/>
    </location>
</feature>
<dbReference type="OrthoDB" id="18576at2157"/>